<evidence type="ECO:0000313" key="2">
    <source>
        <dbReference type="Proteomes" id="UP000499080"/>
    </source>
</evidence>
<accession>A0A4Y2T894</accession>
<dbReference type="EMBL" id="BGPR01026137">
    <property type="protein sequence ID" value="GBN95619.1"/>
    <property type="molecule type" value="Genomic_DNA"/>
</dbReference>
<comment type="caution">
    <text evidence="1">The sequence shown here is derived from an EMBL/GenBank/DDBJ whole genome shotgun (WGS) entry which is preliminary data.</text>
</comment>
<name>A0A4Y2T894_ARAVE</name>
<reference evidence="1 2" key="1">
    <citation type="journal article" date="2019" name="Sci. Rep.">
        <title>Orb-weaving spider Araneus ventricosus genome elucidates the spidroin gene catalogue.</title>
        <authorList>
            <person name="Kono N."/>
            <person name="Nakamura H."/>
            <person name="Ohtoshi R."/>
            <person name="Moran D.A.P."/>
            <person name="Shinohara A."/>
            <person name="Yoshida Y."/>
            <person name="Fujiwara M."/>
            <person name="Mori M."/>
            <person name="Tomita M."/>
            <person name="Arakawa K."/>
        </authorList>
    </citation>
    <scope>NUCLEOTIDE SEQUENCE [LARGE SCALE GENOMIC DNA]</scope>
</reference>
<organism evidence="1 2">
    <name type="scientific">Araneus ventricosus</name>
    <name type="common">Orbweaver spider</name>
    <name type="synonym">Epeira ventricosa</name>
    <dbReference type="NCBI Taxonomy" id="182803"/>
    <lineage>
        <taxon>Eukaryota</taxon>
        <taxon>Metazoa</taxon>
        <taxon>Ecdysozoa</taxon>
        <taxon>Arthropoda</taxon>
        <taxon>Chelicerata</taxon>
        <taxon>Arachnida</taxon>
        <taxon>Araneae</taxon>
        <taxon>Araneomorphae</taxon>
        <taxon>Entelegynae</taxon>
        <taxon>Araneoidea</taxon>
        <taxon>Araneidae</taxon>
        <taxon>Araneus</taxon>
    </lineage>
</organism>
<sequence>MISISLQEVVQMMLIFLLEVKRVIPDDLPFALRGHSRRCSIFIARGQGVIPDDAQFSLQEVTTDDTPFSLQEVIPDDAPFSSQEDKGVIKLLPSGTAPGIHGTDNLVLKTINTSLPDLLLNFFNKCLSFSTFPDARQYNILSQNRKTSKFSSSYRSIALFYRLWEKLLKIINTEINSFSGKQ</sequence>
<dbReference type="AlphaFoldDB" id="A0A4Y2T894"/>
<evidence type="ECO:0000313" key="1">
    <source>
        <dbReference type="EMBL" id="GBN95619.1"/>
    </source>
</evidence>
<proteinExistence type="predicted"/>
<dbReference type="Proteomes" id="UP000499080">
    <property type="component" value="Unassembled WGS sequence"/>
</dbReference>
<gene>
    <name evidence="1" type="ORF">AVEN_222869_1</name>
</gene>
<keyword evidence="2" id="KW-1185">Reference proteome</keyword>
<protein>
    <submittedName>
        <fullName evidence="1">Uncharacterized protein</fullName>
    </submittedName>
</protein>